<feature type="chain" id="PRO_5032664292" description="NADH dehydrogenase subunit 5" evidence="2">
    <location>
        <begin position="22"/>
        <end position="95"/>
    </location>
</feature>
<feature type="signal peptide" evidence="2">
    <location>
        <begin position="1"/>
        <end position="21"/>
    </location>
</feature>
<evidence type="ECO:0000313" key="4">
    <source>
        <dbReference type="Proteomes" id="UP000663868"/>
    </source>
</evidence>
<comment type="caution">
    <text evidence="3">The sequence shown here is derived from an EMBL/GenBank/DDBJ whole genome shotgun (WGS) entry which is preliminary data.</text>
</comment>
<gene>
    <name evidence="3" type="ORF">KXQ929_LOCUS19382</name>
</gene>
<organism evidence="3 4">
    <name type="scientific">Adineta steineri</name>
    <dbReference type="NCBI Taxonomy" id="433720"/>
    <lineage>
        <taxon>Eukaryota</taxon>
        <taxon>Metazoa</taxon>
        <taxon>Spiralia</taxon>
        <taxon>Gnathifera</taxon>
        <taxon>Rotifera</taxon>
        <taxon>Eurotatoria</taxon>
        <taxon>Bdelloidea</taxon>
        <taxon>Adinetida</taxon>
        <taxon>Adinetidae</taxon>
        <taxon>Adineta</taxon>
    </lineage>
</organism>
<protein>
    <recommendedName>
        <fullName evidence="5">NADH dehydrogenase subunit 5</fullName>
    </recommendedName>
</protein>
<evidence type="ECO:0000313" key="3">
    <source>
        <dbReference type="EMBL" id="CAF3839433.1"/>
    </source>
</evidence>
<dbReference type="AlphaFoldDB" id="A0A819DUS1"/>
<dbReference type="Proteomes" id="UP000663868">
    <property type="component" value="Unassembled WGS sequence"/>
</dbReference>
<name>A0A819DUS1_9BILA</name>
<reference evidence="3" key="1">
    <citation type="submission" date="2021-02" db="EMBL/GenBank/DDBJ databases">
        <authorList>
            <person name="Nowell W R."/>
        </authorList>
    </citation>
    <scope>NUCLEOTIDE SEQUENCE</scope>
</reference>
<keyword evidence="1" id="KW-1133">Transmembrane helix</keyword>
<feature type="transmembrane region" description="Helical" evidence="1">
    <location>
        <begin position="78"/>
        <end position="94"/>
    </location>
</feature>
<keyword evidence="1" id="KW-0472">Membrane</keyword>
<proteinExistence type="predicted"/>
<keyword evidence="1" id="KW-0812">Transmembrane</keyword>
<dbReference type="EMBL" id="CAJOBB010001312">
    <property type="protein sequence ID" value="CAF3839433.1"/>
    <property type="molecule type" value="Genomic_DNA"/>
</dbReference>
<evidence type="ECO:0008006" key="5">
    <source>
        <dbReference type="Google" id="ProtNLM"/>
    </source>
</evidence>
<accession>A0A819DUS1</accession>
<evidence type="ECO:0000256" key="2">
    <source>
        <dbReference type="SAM" id="SignalP"/>
    </source>
</evidence>
<sequence length="95" mass="10876">MSKVSIEYFYILILICHPINSETITNQPVSNVTLSQISLYTSQIINRTAIMIIAPILLNNNITTTQQPHTNISTKTNSYIILIILLLLFFLYNYI</sequence>
<keyword evidence="2" id="KW-0732">Signal</keyword>
<evidence type="ECO:0000256" key="1">
    <source>
        <dbReference type="SAM" id="Phobius"/>
    </source>
</evidence>